<feature type="region of interest" description="Disordered" evidence="1">
    <location>
        <begin position="276"/>
        <end position="295"/>
    </location>
</feature>
<dbReference type="STRING" id="56408.A0A1E5RNI3"/>
<feature type="region of interest" description="Disordered" evidence="1">
    <location>
        <begin position="1293"/>
        <end position="1314"/>
    </location>
</feature>
<feature type="region of interest" description="Disordered" evidence="1">
    <location>
        <begin position="1676"/>
        <end position="1723"/>
    </location>
</feature>
<keyword evidence="2" id="KW-0812">Transmembrane</keyword>
<dbReference type="GO" id="GO:1903778">
    <property type="term" value="P:protein localization to vacuolar membrane"/>
    <property type="evidence" value="ECO:0007669"/>
    <property type="project" value="TreeGrafter"/>
</dbReference>
<sequence length="1816" mass="201258">MEGNKHDQLGSLKSATSLTTSVNSKDDLKKNSVSNMTMETVIVEMPKLKINSKNDKNESIHSNDQSNDNLQQNNSKTLDENKNTQQQQSNGSQVHPYQTRKNSLDSNAPSSLGIIDNRSHSSLSKSFMTSPTRQFFGTHLEDPIYEEDNEDTDDNRDEDGNPHLINNGGYNSYNEYNEDDTLEDPLDLDGKINRNIKYDYDTHNNNDPNIEQNNIHPISSNNTTIDINNDLVNENSVKMNMNENDVKMNMNENENESTTLHSNQLARQNSKLIDVNPLSSFHSHPSTSTLHNKSSSLLISEDGLLKGSYKPNKDGKNELSKMESSKQRKDGNNLSSKDSHQALPNDNHSINSMSSTNSLTNFSAQFNSNSNTNSNFNQLHSSNSNNSNSNLIDNTIMNLSPIKRPSLSLNHGSTRSLQTQNKSTTNTHNNNNDNNNNNNNNNNNQETRLKSVVSNEVVSLNSDLNILRHVGSSATMPALLKKSSDFGDLSTSTQTNLNSGDEEMAQQTGNRALRGTSNRQDSIQSTNSLNITKNRSSINDYPNEVSITQQNEKMAHPKPLSRMPSSIVPTTTSSSSNTDLQSSSDATQPTNNIHESQKNMQSANKTNLIEDGPYTRKLENTNNNMNNKTSMQTLSKKQSTINEKLHSRNSTSLLGRDTSMSSANLEDKSKLNAVSSSSLVIPTDKISTSIVNPTKNARNAKNLRNGSQKNEKDENIDINKILANRTDFFAAKLASATNEKIKSNDDNDEDFVYEDLMIGHNSHDALAHTAMVKNALKGTNMANINGINHGLDKNTSQLNVEATPSEMTTSSTIAAPMVSSDTPANDNTNTNLNTNSASLPVSSQTHRTAQPKLHSTPGNISHQSSVIIDPTKLMVSQQSSQQSLKMKPNVSQELHHQTTLEKLTSKGNQVSSNFPQKLNSKGISSKLSAPVLNATGPNSAASKRLASAAAARHASIGPGPIPQRNSLVNTTGTSGVFAPNSTKQLPGIEKISGKPENQEITSTSPKKKTGHSFKKQASRNSIAEGYQERAQSNLGNFNNHPTELQPEPFGIVNSHESKTEGASSPTFLQGEFRPLGQNHTSNYQPSHPQLRTTASRMFGKHSTASSIKRHVPKDVNLEDYIDELQDSEYDLLTNSHNNDSARFQKNQLFNETLSQFQGGSGANTNFKTRNGVKNLDQKLLQQRGVASVGGNFSPTARDHGFGNVYATDQSAEPINSRHLDHNDDESDTRSEFFYRSNHAKPKKNSKQQLKQFKRLSQSSVGSFVENDLQPPNTNSVFPGRRIFTDNDYEHLGAQSYPNALDDNKPHQSVNADDMDSFYTVGDNFVNDHEYDQHRNNRYSYQSRNDNESDTTDGKELGYVSETCKNGNSKSLRGSQWEAMDQFGSYVTPDTTSHIRNGMSPSHYIADGSDEEDDMHSTSDLNMYFDSLDDEPRAIANHEAPNFTKYGSIGSNLNKNVKGNNILPEDGKSPSKVLLQPRFQTGNYSSAANNMFSPHNYKKRVRKNSIWYKFRNFVYFVFIITSLLVLGFICGFFLASNKDLQSFDLSKIDNILSTNDELLFDIIAVALNAGLFTISISDVELDIFAESKYTSSIPDDDNDGGENLNVPSKAFPSWTTASALDKNMNKYKERAYDDVDSEPWETILLGTVYSLEEPLQFRGTFFKRDFDISGSSIKLKNPGLPDSLPPPPAPAPSLSPSSTTSLPLVSTSSSTTTTRNASSEATKKITSTLSPSKKTLHHFSSMHLLEREAVITPENDVKHELSSNPYEKYEQWKRLNKYEYNLIIRGKAYYRIPFFQNEKYIGVQQEVVVNAGKKRKP</sequence>
<feature type="compositionally biased region" description="Polar residues" evidence="1">
    <location>
        <begin position="407"/>
        <end position="428"/>
    </location>
</feature>
<dbReference type="GO" id="GO:0070772">
    <property type="term" value="C:PAS complex"/>
    <property type="evidence" value="ECO:0007669"/>
    <property type="project" value="TreeGrafter"/>
</dbReference>
<feature type="compositionally biased region" description="Low complexity" evidence="1">
    <location>
        <begin position="62"/>
        <end position="75"/>
    </location>
</feature>
<feature type="compositionally biased region" description="Polar residues" evidence="1">
    <location>
        <begin position="628"/>
        <end position="664"/>
    </location>
</feature>
<feature type="compositionally biased region" description="Polar residues" evidence="1">
    <location>
        <begin position="11"/>
        <end position="23"/>
    </location>
</feature>
<feature type="compositionally biased region" description="Basic and acidic residues" evidence="1">
    <location>
        <begin position="311"/>
        <end position="331"/>
    </location>
</feature>
<feature type="region of interest" description="Disordered" evidence="1">
    <location>
        <begin position="134"/>
        <end position="186"/>
    </location>
</feature>
<name>A0A1E5RNI3_9ASCO</name>
<dbReference type="InterPro" id="IPR024260">
    <property type="entry name" value="Vac7"/>
</dbReference>
<feature type="compositionally biased region" description="Pro residues" evidence="1">
    <location>
        <begin position="1682"/>
        <end position="1692"/>
    </location>
</feature>
<keyword evidence="2" id="KW-1133">Transmembrane helix</keyword>
<proteinExistence type="predicted"/>
<feature type="compositionally biased region" description="Acidic residues" evidence="1">
    <location>
        <begin position="176"/>
        <end position="186"/>
    </location>
</feature>
<keyword evidence="2" id="KW-0472">Membrane</keyword>
<keyword evidence="4" id="KW-1185">Reference proteome</keyword>
<feature type="compositionally biased region" description="Low complexity" evidence="1">
    <location>
        <begin position="166"/>
        <end position="175"/>
    </location>
</feature>
<organism evidence="3 4">
    <name type="scientific">Hanseniaspora osmophila</name>
    <dbReference type="NCBI Taxonomy" id="56408"/>
    <lineage>
        <taxon>Eukaryota</taxon>
        <taxon>Fungi</taxon>
        <taxon>Dikarya</taxon>
        <taxon>Ascomycota</taxon>
        <taxon>Saccharomycotina</taxon>
        <taxon>Saccharomycetes</taxon>
        <taxon>Saccharomycodales</taxon>
        <taxon>Saccharomycodaceae</taxon>
        <taxon>Hanseniaspora</taxon>
    </lineage>
</organism>
<dbReference type="GO" id="GO:0000329">
    <property type="term" value="C:fungal-type vacuole membrane"/>
    <property type="evidence" value="ECO:0007669"/>
    <property type="project" value="TreeGrafter"/>
</dbReference>
<feature type="region of interest" description="Disordered" evidence="1">
    <location>
        <begin position="403"/>
        <end position="445"/>
    </location>
</feature>
<dbReference type="PANTHER" id="PTHR28258:SF1">
    <property type="entry name" value="VACUOLAR SEGREGATION PROTEIN 7"/>
    <property type="match status" value="1"/>
</dbReference>
<dbReference type="GO" id="GO:0000011">
    <property type="term" value="P:vacuole inheritance"/>
    <property type="evidence" value="ECO:0007669"/>
    <property type="project" value="TreeGrafter"/>
</dbReference>
<feature type="region of interest" description="Disordered" evidence="1">
    <location>
        <begin position="1328"/>
        <end position="1359"/>
    </location>
</feature>
<dbReference type="EMBL" id="LPNM01000005">
    <property type="protein sequence ID" value="OEJ88452.1"/>
    <property type="molecule type" value="Genomic_DNA"/>
</dbReference>
<dbReference type="Proteomes" id="UP000095728">
    <property type="component" value="Unassembled WGS sequence"/>
</dbReference>
<reference evidence="4" key="1">
    <citation type="journal article" date="2016" name="Genome Announc.">
        <title>Genome sequences of three species of Hanseniaspora isolated from spontaneous wine fermentations.</title>
        <authorList>
            <person name="Sternes P.R."/>
            <person name="Lee D."/>
            <person name="Kutyna D.R."/>
            <person name="Borneman A.R."/>
        </authorList>
    </citation>
    <scope>NUCLEOTIDE SEQUENCE [LARGE SCALE GENOMIC DNA]</scope>
    <source>
        <strain evidence="4">AWRI3579</strain>
    </source>
</reference>
<feature type="region of interest" description="Disordered" evidence="1">
    <location>
        <begin position="1"/>
        <end position="33"/>
    </location>
</feature>
<feature type="compositionally biased region" description="Basic residues" evidence="1">
    <location>
        <begin position="1005"/>
        <end position="1017"/>
    </location>
</feature>
<feature type="region of interest" description="Disordered" evidence="1">
    <location>
        <begin position="484"/>
        <end position="665"/>
    </location>
</feature>
<dbReference type="Pfam" id="PF12751">
    <property type="entry name" value="Vac7"/>
    <property type="match status" value="1"/>
</dbReference>
<feature type="compositionally biased region" description="Acidic residues" evidence="1">
    <location>
        <begin position="143"/>
        <end position="157"/>
    </location>
</feature>
<feature type="region of interest" description="Disordered" evidence="1">
    <location>
        <begin position="305"/>
        <end position="356"/>
    </location>
</feature>
<gene>
    <name evidence="3" type="ORF">AWRI3579_g821</name>
</gene>
<dbReference type="PANTHER" id="PTHR28258">
    <property type="entry name" value="VACUOLAR SEGREGATION PROTEIN 7"/>
    <property type="match status" value="1"/>
</dbReference>
<feature type="compositionally biased region" description="Polar residues" evidence="1">
    <location>
        <begin position="332"/>
        <end position="356"/>
    </location>
</feature>
<feature type="compositionally biased region" description="Polar residues" evidence="1">
    <location>
        <begin position="489"/>
        <end position="552"/>
    </location>
</feature>
<dbReference type="GO" id="GO:0010513">
    <property type="term" value="P:positive regulation of phosphatidylinositol biosynthetic process"/>
    <property type="evidence" value="ECO:0007669"/>
    <property type="project" value="TreeGrafter"/>
</dbReference>
<feature type="compositionally biased region" description="Low complexity" evidence="1">
    <location>
        <begin position="1693"/>
        <end position="1719"/>
    </location>
</feature>
<feature type="region of interest" description="Disordered" evidence="1">
    <location>
        <begin position="45"/>
        <end position="117"/>
    </location>
</feature>
<feature type="compositionally biased region" description="Low complexity" evidence="1">
    <location>
        <begin position="565"/>
        <end position="584"/>
    </location>
</feature>
<feature type="compositionally biased region" description="Polar residues" evidence="1">
    <location>
        <begin position="963"/>
        <end position="984"/>
    </location>
</feature>
<feature type="compositionally biased region" description="Basic and acidic residues" evidence="1">
    <location>
        <begin position="52"/>
        <end position="61"/>
    </location>
</feature>
<dbReference type="InParanoid" id="A0A1E5RNI3"/>
<feature type="compositionally biased region" description="Polar residues" evidence="1">
    <location>
        <begin position="585"/>
        <end position="607"/>
    </location>
</feature>
<feature type="compositionally biased region" description="Polar residues" evidence="1">
    <location>
        <begin position="83"/>
        <end position="110"/>
    </location>
</feature>
<feature type="transmembrane region" description="Helical" evidence="2">
    <location>
        <begin position="1512"/>
        <end position="1536"/>
    </location>
</feature>
<evidence type="ECO:0000313" key="4">
    <source>
        <dbReference type="Proteomes" id="UP000095728"/>
    </source>
</evidence>
<evidence type="ECO:0000313" key="3">
    <source>
        <dbReference type="EMBL" id="OEJ88452.1"/>
    </source>
</evidence>
<dbReference type="OrthoDB" id="1204at2759"/>
<feature type="region of interest" description="Disordered" evidence="1">
    <location>
        <begin position="955"/>
        <end position="1025"/>
    </location>
</feature>
<comment type="caution">
    <text evidence="3">The sequence shown here is derived from an EMBL/GenBank/DDBJ whole genome shotgun (WGS) entry which is preliminary data.</text>
</comment>
<protein>
    <submittedName>
        <fullName evidence="3">Vacuolar segregation protein 7</fullName>
    </submittedName>
</protein>
<evidence type="ECO:0000256" key="1">
    <source>
        <dbReference type="SAM" id="MobiDB-lite"/>
    </source>
</evidence>
<accession>A0A1E5RNI3</accession>
<evidence type="ECO:0000256" key="2">
    <source>
        <dbReference type="SAM" id="Phobius"/>
    </source>
</evidence>
<feature type="compositionally biased region" description="Low complexity" evidence="1">
    <location>
        <begin position="429"/>
        <end position="445"/>
    </location>
</feature>